<feature type="region of interest" description="Disordered" evidence="1">
    <location>
        <begin position="1"/>
        <end position="21"/>
    </location>
</feature>
<accession>A0A9P4T546</accession>
<reference evidence="2" key="1">
    <citation type="submission" date="2019-04" db="EMBL/GenBank/DDBJ databases">
        <title>Sequencing of skin fungus with MAO and IRED activity.</title>
        <authorList>
            <person name="Marsaioli A.J."/>
            <person name="Bonatto J.M.C."/>
            <person name="Reis Junior O."/>
        </authorList>
    </citation>
    <scope>NUCLEOTIDE SEQUENCE</scope>
    <source>
        <strain evidence="2">30M1</strain>
    </source>
</reference>
<gene>
    <name evidence="2" type="ORF">E8E13_000302</name>
</gene>
<dbReference type="AlphaFoldDB" id="A0A9P4T546"/>
<feature type="region of interest" description="Disordered" evidence="1">
    <location>
        <begin position="106"/>
        <end position="128"/>
    </location>
</feature>
<evidence type="ECO:0000313" key="2">
    <source>
        <dbReference type="EMBL" id="KAF2994656.1"/>
    </source>
</evidence>
<sequence>MSTPAPPPPYQRPPTLNPRFSEPQQQNIEQLQDENAVLIEAIASQQVLIKSLLQLIESQVKLAKQLSDRLVEHETFEPVLQQRGILATVAIKIASAAMNIFKKLTGGSKHHYDNHDDDCSSDINKDDH</sequence>
<organism evidence="2 3">
    <name type="scientific">Curvularia kusanoi</name>
    <name type="common">Cochliobolus kusanoi</name>
    <dbReference type="NCBI Taxonomy" id="90978"/>
    <lineage>
        <taxon>Eukaryota</taxon>
        <taxon>Fungi</taxon>
        <taxon>Dikarya</taxon>
        <taxon>Ascomycota</taxon>
        <taxon>Pezizomycotina</taxon>
        <taxon>Dothideomycetes</taxon>
        <taxon>Pleosporomycetidae</taxon>
        <taxon>Pleosporales</taxon>
        <taxon>Pleosporineae</taxon>
        <taxon>Pleosporaceae</taxon>
        <taxon>Curvularia</taxon>
    </lineage>
</organism>
<evidence type="ECO:0000256" key="1">
    <source>
        <dbReference type="SAM" id="MobiDB-lite"/>
    </source>
</evidence>
<keyword evidence="3" id="KW-1185">Reference proteome</keyword>
<evidence type="ECO:0000313" key="3">
    <source>
        <dbReference type="Proteomes" id="UP000801428"/>
    </source>
</evidence>
<protein>
    <submittedName>
        <fullName evidence="2">Uncharacterized protein</fullName>
    </submittedName>
</protein>
<dbReference type="Proteomes" id="UP000801428">
    <property type="component" value="Unassembled WGS sequence"/>
</dbReference>
<proteinExistence type="predicted"/>
<comment type="caution">
    <text evidence="2">The sequence shown here is derived from an EMBL/GenBank/DDBJ whole genome shotgun (WGS) entry which is preliminary data.</text>
</comment>
<feature type="compositionally biased region" description="Pro residues" evidence="1">
    <location>
        <begin position="1"/>
        <end position="16"/>
    </location>
</feature>
<dbReference type="EMBL" id="SWKU01000038">
    <property type="protein sequence ID" value="KAF2994656.1"/>
    <property type="molecule type" value="Genomic_DNA"/>
</dbReference>
<name>A0A9P4T546_CURKU</name>
<feature type="compositionally biased region" description="Basic and acidic residues" evidence="1">
    <location>
        <begin position="110"/>
        <end position="128"/>
    </location>
</feature>